<reference evidence="2" key="1">
    <citation type="journal article" date="2014" name="Science">
        <title>The coffee genome provides insight into the convergent evolution of caffeine biosynthesis.</title>
        <authorList>
            <person name="Denoeud F."/>
            <person name="Carretero-Paulet L."/>
            <person name="Dereeper A."/>
            <person name="Droc G."/>
            <person name="Guyot R."/>
            <person name="Pietrella M."/>
            <person name="Zheng C."/>
            <person name="Alberti A."/>
            <person name="Anthony F."/>
            <person name="Aprea G."/>
            <person name="Aury J.M."/>
            <person name="Bento P."/>
            <person name="Bernard M."/>
            <person name="Bocs S."/>
            <person name="Campa C."/>
            <person name="Cenci A."/>
            <person name="Combes M.C."/>
            <person name="Crouzillat D."/>
            <person name="Da Silva C."/>
            <person name="Daddiego L."/>
            <person name="De Bellis F."/>
            <person name="Dussert S."/>
            <person name="Garsmeur O."/>
            <person name="Gayraud T."/>
            <person name="Guignon V."/>
            <person name="Jahn K."/>
            <person name="Jamilloux V."/>
            <person name="Joet T."/>
            <person name="Labadie K."/>
            <person name="Lan T."/>
            <person name="Leclercq J."/>
            <person name="Lepelley M."/>
            <person name="Leroy T."/>
            <person name="Li L.T."/>
            <person name="Librado P."/>
            <person name="Lopez L."/>
            <person name="Munoz A."/>
            <person name="Noel B."/>
            <person name="Pallavicini A."/>
            <person name="Perrotta G."/>
            <person name="Poncet V."/>
            <person name="Pot D."/>
            <person name="Priyono X."/>
            <person name="Rigoreau M."/>
            <person name="Rouard M."/>
            <person name="Rozas J."/>
            <person name="Tranchant-Dubreuil C."/>
            <person name="VanBuren R."/>
            <person name="Zhang Q."/>
            <person name="Andrade A.C."/>
            <person name="Argout X."/>
            <person name="Bertrand B."/>
            <person name="de Kochko A."/>
            <person name="Graziosi G."/>
            <person name="Henry R.J."/>
            <person name="Jayarama X."/>
            <person name="Ming R."/>
            <person name="Nagai C."/>
            <person name="Rounsley S."/>
            <person name="Sankoff D."/>
            <person name="Giuliano G."/>
            <person name="Albert V.A."/>
            <person name="Wincker P."/>
            <person name="Lashermes P."/>
        </authorList>
    </citation>
    <scope>NUCLEOTIDE SEQUENCE [LARGE SCALE GENOMIC DNA]</scope>
    <source>
        <strain evidence="2">cv. DH200-94</strain>
    </source>
</reference>
<sequence>MKKLKFRRMRRRWDEEEINVRVLINSNCGGPGPAPTVLKILRPWQRGFYVAKTNFSSSPT</sequence>
<accession>A0A068UNP3</accession>
<dbReference type="AlphaFoldDB" id="A0A068UNP3"/>
<protein>
    <submittedName>
        <fullName evidence="1">Uncharacterized protein</fullName>
    </submittedName>
</protein>
<evidence type="ECO:0000313" key="1">
    <source>
        <dbReference type="EMBL" id="CDP09874.1"/>
    </source>
</evidence>
<name>A0A068UNP3_COFCA</name>
<evidence type="ECO:0000313" key="2">
    <source>
        <dbReference type="Proteomes" id="UP000295252"/>
    </source>
</evidence>
<dbReference type="Proteomes" id="UP000295252">
    <property type="component" value="Chromosome X"/>
</dbReference>
<keyword evidence="2" id="KW-1185">Reference proteome</keyword>
<organism evidence="1 2">
    <name type="scientific">Coffea canephora</name>
    <name type="common">Robusta coffee</name>
    <dbReference type="NCBI Taxonomy" id="49390"/>
    <lineage>
        <taxon>Eukaryota</taxon>
        <taxon>Viridiplantae</taxon>
        <taxon>Streptophyta</taxon>
        <taxon>Embryophyta</taxon>
        <taxon>Tracheophyta</taxon>
        <taxon>Spermatophyta</taxon>
        <taxon>Magnoliopsida</taxon>
        <taxon>eudicotyledons</taxon>
        <taxon>Gunneridae</taxon>
        <taxon>Pentapetalae</taxon>
        <taxon>asterids</taxon>
        <taxon>lamiids</taxon>
        <taxon>Gentianales</taxon>
        <taxon>Rubiaceae</taxon>
        <taxon>Ixoroideae</taxon>
        <taxon>Gardenieae complex</taxon>
        <taxon>Bertiereae - Coffeeae clade</taxon>
        <taxon>Coffeeae</taxon>
        <taxon>Coffea</taxon>
    </lineage>
</organism>
<dbReference type="Gramene" id="CDP09874">
    <property type="protein sequence ID" value="CDP09874"/>
    <property type="gene ID" value="GSCOC_T00030354001"/>
</dbReference>
<proteinExistence type="predicted"/>
<dbReference type="EMBL" id="HG739125">
    <property type="protein sequence ID" value="CDP09874.1"/>
    <property type="molecule type" value="Genomic_DNA"/>
</dbReference>
<gene>
    <name evidence="1" type="ORF">GSCOC_T00030354001</name>
</gene>
<dbReference type="InParanoid" id="A0A068UNP3"/>